<dbReference type="PATRIC" id="fig|435830.3.peg.1583"/>
<dbReference type="AlphaFoldDB" id="G9PHC2"/>
<dbReference type="HOGENOM" id="CLU_2165540_0_0_11"/>
<feature type="compositionally biased region" description="Basic and acidic residues" evidence="1">
    <location>
        <begin position="1"/>
        <end position="11"/>
    </location>
</feature>
<feature type="compositionally biased region" description="Low complexity" evidence="1">
    <location>
        <begin position="24"/>
        <end position="41"/>
    </location>
</feature>
<dbReference type="EMBL" id="ACRN01000015">
    <property type="protein sequence ID" value="EHM87271.1"/>
    <property type="molecule type" value="Genomic_DNA"/>
</dbReference>
<proteinExistence type="predicted"/>
<evidence type="ECO:0000313" key="2">
    <source>
        <dbReference type="EMBL" id="EHM87271.1"/>
    </source>
</evidence>
<reference evidence="2 3" key="1">
    <citation type="submission" date="2011-10" db="EMBL/GenBank/DDBJ databases">
        <title>The Genome Sequence of Actinomyces graevenitzii C83.</title>
        <authorList>
            <consortium name="The Broad Institute Genome Sequencing Platform"/>
            <consortium name="The Broad Institute Genome Sequencing Center for Infectious Disease"/>
            <person name="Earl A."/>
            <person name="Ward D."/>
            <person name="Feldgarden M."/>
            <person name="Gevers D."/>
            <person name="Sibley C.D."/>
            <person name="Field T.R."/>
            <person name="Grinwis M."/>
            <person name="Eshaghurshan C.S."/>
            <person name="Surette M.G."/>
            <person name="Young S.K."/>
            <person name="Zeng Q."/>
            <person name="Gargeya S."/>
            <person name="Fitzgerald M."/>
            <person name="Haas B."/>
            <person name="Abouelleil A."/>
            <person name="Alvarado L."/>
            <person name="Arachchi H.M."/>
            <person name="Berlin A."/>
            <person name="Brown A."/>
            <person name="Chapman S.B."/>
            <person name="Chen Z."/>
            <person name="Dunbar C."/>
            <person name="Freedman E."/>
            <person name="Gearin G."/>
            <person name="Goldberg J."/>
            <person name="Griggs A."/>
            <person name="Gujja S."/>
            <person name="Heiman D."/>
            <person name="Howarth C."/>
            <person name="Larson L."/>
            <person name="Lui A."/>
            <person name="MacDonald P.J.P."/>
            <person name="Montmayeur A."/>
            <person name="Murphy C."/>
            <person name="Neiman D."/>
            <person name="Pearson M."/>
            <person name="Priest M."/>
            <person name="Roberts A."/>
            <person name="Saif S."/>
            <person name="Shea T."/>
            <person name="Shenoy N."/>
            <person name="Sisk P."/>
            <person name="Stolte C."/>
            <person name="Sykes S."/>
            <person name="Wortman J."/>
            <person name="Nusbaum C."/>
            <person name="Birren B."/>
        </authorList>
    </citation>
    <scope>NUCLEOTIDE SEQUENCE [LARGE SCALE GENOMIC DNA]</scope>
    <source>
        <strain evidence="2 3">C83</strain>
    </source>
</reference>
<protein>
    <submittedName>
        <fullName evidence="2">Uncharacterized protein</fullName>
    </submittedName>
</protein>
<dbReference type="OrthoDB" id="3267974at2"/>
<comment type="caution">
    <text evidence="2">The sequence shown here is derived from an EMBL/GenBank/DDBJ whole genome shotgun (WGS) entry which is preliminary data.</text>
</comment>
<name>G9PHC2_9ACTO</name>
<organism evidence="2 3">
    <name type="scientific">Actinomyces graevenitzii C83</name>
    <dbReference type="NCBI Taxonomy" id="435830"/>
    <lineage>
        <taxon>Bacteria</taxon>
        <taxon>Bacillati</taxon>
        <taxon>Actinomycetota</taxon>
        <taxon>Actinomycetes</taxon>
        <taxon>Actinomycetales</taxon>
        <taxon>Actinomycetaceae</taxon>
        <taxon>Actinomyces</taxon>
    </lineage>
</organism>
<keyword evidence="3" id="KW-1185">Reference proteome</keyword>
<dbReference type="RefSeq" id="WP_005987431.1">
    <property type="nucleotide sequence ID" value="NZ_JH470339.1"/>
</dbReference>
<evidence type="ECO:0000256" key="1">
    <source>
        <dbReference type="SAM" id="MobiDB-lite"/>
    </source>
</evidence>
<gene>
    <name evidence="2" type="ORF">HMPREF0045_01650</name>
</gene>
<dbReference type="Proteomes" id="UP000003822">
    <property type="component" value="Unassembled WGS sequence"/>
</dbReference>
<feature type="region of interest" description="Disordered" evidence="1">
    <location>
        <begin position="1"/>
        <end position="54"/>
    </location>
</feature>
<sequence>MTSRSTDRPGRSDAVGASSDITARSDVTARSDAAASRSDAVGADKAETQPQNCTCENRSPAEKLVFAKAALALAGHEVTDLALRNILEQQACGNLTGEQARAAIRKHVQG</sequence>
<accession>G9PHC2</accession>
<evidence type="ECO:0000313" key="3">
    <source>
        <dbReference type="Proteomes" id="UP000003822"/>
    </source>
</evidence>
<dbReference type="eggNOG" id="ENOG502ZSR2">
    <property type="taxonomic scope" value="Bacteria"/>
</dbReference>
<dbReference type="STRING" id="435830.HMPREF0045_01650"/>